<reference evidence="2" key="1">
    <citation type="submission" date="2019-05" db="EMBL/GenBank/DDBJ databases">
        <title>Annotation for the trematode Paragonimus heterotremus.</title>
        <authorList>
            <person name="Choi Y.-J."/>
        </authorList>
    </citation>
    <scope>NUCLEOTIDE SEQUENCE</scope>
    <source>
        <strain evidence="2">LC</strain>
    </source>
</reference>
<evidence type="ECO:0000313" key="2">
    <source>
        <dbReference type="EMBL" id="KAF5400513.1"/>
    </source>
</evidence>
<protein>
    <submittedName>
        <fullName evidence="2">Uncharacterized protein</fullName>
    </submittedName>
</protein>
<dbReference type="OrthoDB" id="6243778at2759"/>
<organism evidence="2 3">
    <name type="scientific">Paragonimus heterotremus</name>
    <dbReference type="NCBI Taxonomy" id="100268"/>
    <lineage>
        <taxon>Eukaryota</taxon>
        <taxon>Metazoa</taxon>
        <taxon>Spiralia</taxon>
        <taxon>Lophotrochozoa</taxon>
        <taxon>Platyhelminthes</taxon>
        <taxon>Trematoda</taxon>
        <taxon>Digenea</taxon>
        <taxon>Plagiorchiida</taxon>
        <taxon>Troglotremata</taxon>
        <taxon>Troglotrematidae</taxon>
        <taxon>Paragonimus</taxon>
    </lineage>
</organism>
<comment type="caution">
    <text evidence="2">The sequence shown here is derived from an EMBL/GenBank/DDBJ whole genome shotgun (WGS) entry which is preliminary data.</text>
</comment>
<dbReference type="AlphaFoldDB" id="A0A8J4T7B7"/>
<name>A0A8J4T7B7_9TREM</name>
<evidence type="ECO:0000313" key="3">
    <source>
        <dbReference type="Proteomes" id="UP000748531"/>
    </source>
</evidence>
<keyword evidence="1" id="KW-0732">Signal</keyword>
<evidence type="ECO:0000256" key="1">
    <source>
        <dbReference type="SAM" id="SignalP"/>
    </source>
</evidence>
<sequence length="109" mass="12427">MAFNDKSTTLRYLSTFAILLIWQLRLTSSASIAEFYPGGIPANQIDAILEYCQLLMMSEQPERLHRPDNRQTMFPGADRLRLKSCIIQLLDPKTRIDDPILSTGISKQN</sequence>
<dbReference type="Proteomes" id="UP000748531">
    <property type="component" value="Unassembled WGS sequence"/>
</dbReference>
<proteinExistence type="predicted"/>
<accession>A0A8J4T7B7</accession>
<feature type="signal peptide" evidence="1">
    <location>
        <begin position="1"/>
        <end position="29"/>
    </location>
</feature>
<keyword evidence="3" id="KW-1185">Reference proteome</keyword>
<feature type="chain" id="PRO_5035253800" evidence="1">
    <location>
        <begin position="30"/>
        <end position="109"/>
    </location>
</feature>
<dbReference type="EMBL" id="LUCH01003124">
    <property type="protein sequence ID" value="KAF5400513.1"/>
    <property type="molecule type" value="Genomic_DNA"/>
</dbReference>
<gene>
    <name evidence="2" type="ORF">PHET_06267</name>
</gene>